<evidence type="ECO:0000256" key="1">
    <source>
        <dbReference type="ARBA" id="ARBA00022527"/>
    </source>
</evidence>
<keyword evidence="1" id="KW-0808">Transferase</keyword>
<dbReference type="SUPFAM" id="SSF55874">
    <property type="entry name" value="ATPase domain of HSP90 chaperone/DNA topoisomerase II/histidine kinase"/>
    <property type="match status" value="1"/>
</dbReference>
<dbReference type="CDD" id="cd16936">
    <property type="entry name" value="HATPase_RsbW-like"/>
    <property type="match status" value="1"/>
</dbReference>
<dbReference type="InterPro" id="IPR003594">
    <property type="entry name" value="HATPase_dom"/>
</dbReference>
<organism evidence="3 4">
    <name type="scientific">Streptomyces longisporus</name>
    <dbReference type="NCBI Taxonomy" id="1948"/>
    <lineage>
        <taxon>Bacteria</taxon>
        <taxon>Bacillati</taxon>
        <taxon>Actinomycetota</taxon>
        <taxon>Actinomycetes</taxon>
        <taxon>Kitasatosporales</taxon>
        <taxon>Streptomycetaceae</taxon>
        <taxon>Streptomyces</taxon>
    </lineage>
</organism>
<dbReference type="InterPro" id="IPR036890">
    <property type="entry name" value="HATPase_C_sf"/>
</dbReference>
<keyword evidence="1" id="KW-0723">Serine/threonine-protein kinase</keyword>
<comment type="caution">
    <text evidence="3">The sequence shown here is derived from an EMBL/GenBank/DDBJ whole genome shotgun (WGS) entry which is preliminary data.</text>
</comment>
<dbReference type="PANTHER" id="PTHR35526:SF3">
    <property type="entry name" value="ANTI-SIGMA-F FACTOR RSBW"/>
    <property type="match status" value="1"/>
</dbReference>
<evidence type="ECO:0000313" key="4">
    <source>
        <dbReference type="Proteomes" id="UP001501777"/>
    </source>
</evidence>
<gene>
    <name evidence="3" type="ORF">GCM10010276_01140</name>
</gene>
<dbReference type="InterPro" id="IPR050267">
    <property type="entry name" value="Anti-sigma-factor_SerPK"/>
</dbReference>
<proteinExistence type="predicted"/>
<evidence type="ECO:0000313" key="3">
    <source>
        <dbReference type="EMBL" id="GAA2470797.1"/>
    </source>
</evidence>
<accession>A0ABN3KS35</accession>
<protein>
    <recommendedName>
        <fullName evidence="2">Histidine kinase/HSP90-like ATPase domain-containing protein</fullName>
    </recommendedName>
</protein>
<dbReference type="PANTHER" id="PTHR35526">
    <property type="entry name" value="ANTI-SIGMA-F FACTOR RSBW-RELATED"/>
    <property type="match status" value="1"/>
</dbReference>
<keyword evidence="1" id="KW-0418">Kinase</keyword>
<dbReference type="Gene3D" id="3.30.565.10">
    <property type="entry name" value="Histidine kinase-like ATPase, C-terminal domain"/>
    <property type="match status" value="1"/>
</dbReference>
<sequence>MRTHGAPRTAALRLPDTGHECAQARAFTNRTLTVWQLGHCRDDALSIVSELVANAVVHARPANPADGAEPEVWLKLTLRPHHLVCAVTDQGSALPACPRTTDQLHEHGRGLHIIDALSQHWGWTRSAPTGKTVWAMLPTRRSARTDGTATP</sequence>
<feature type="domain" description="Histidine kinase/HSP90-like ATPase" evidence="2">
    <location>
        <begin position="22"/>
        <end position="135"/>
    </location>
</feature>
<dbReference type="RefSeq" id="WP_344397928.1">
    <property type="nucleotide sequence ID" value="NZ_BAAASG010000001.1"/>
</dbReference>
<dbReference type="Proteomes" id="UP001501777">
    <property type="component" value="Unassembled WGS sequence"/>
</dbReference>
<name>A0ABN3KS35_STRLO</name>
<dbReference type="Pfam" id="PF13581">
    <property type="entry name" value="HATPase_c_2"/>
    <property type="match status" value="1"/>
</dbReference>
<evidence type="ECO:0000259" key="2">
    <source>
        <dbReference type="Pfam" id="PF13581"/>
    </source>
</evidence>
<reference evidence="3 4" key="1">
    <citation type="journal article" date="2019" name="Int. J. Syst. Evol. Microbiol.">
        <title>The Global Catalogue of Microorganisms (GCM) 10K type strain sequencing project: providing services to taxonomists for standard genome sequencing and annotation.</title>
        <authorList>
            <consortium name="The Broad Institute Genomics Platform"/>
            <consortium name="The Broad Institute Genome Sequencing Center for Infectious Disease"/>
            <person name="Wu L."/>
            <person name="Ma J."/>
        </authorList>
    </citation>
    <scope>NUCLEOTIDE SEQUENCE [LARGE SCALE GENOMIC DNA]</scope>
    <source>
        <strain evidence="3 4">JCM 4395</strain>
    </source>
</reference>
<dbReference type="EMBL" id="BAAASG010000001">
    <property type="protein sequence ID" value="GAA2470797.1"/>
    <property type="molecule type" value="Genomic_DNA"/>
</dbReference>
<keyword evidence="4" id="KW-1185">Reference proteome</keyword>